<dbReference type="Pfam" id="PF00156">
    <property type="entry name" value="Pribosyltran"/>
    <property type="match status" value="1"/>
</dbReference>
<evidence type="ECO:0000259" key="1">
    <source>
        <dbReference type="Pfam" id="PF00156"/>
    </source>
</evidence>
<keyword evidence="2" id="KW-0328">Glycosyltransferase</keyword>
<gene>
    <name evidence="2" type="primary">pyrR2</name>
    <name evidence="2" type="ORF">GCM10011312_13840</name>
</gene>
<reference evidence="2" key="1">
    <citation type="journal article" date="2014" name="Int. J. Syst. Evol. Microbiol.">
        <title>Complete genome sequence of Corynebacterium casei LMG S-19264T (=DSM 44701T), isolated from a smear-ripened cheese.</title>
        <authorList>
            <consortium name="US DOE Joint Genome Institute (JGI-PGF)"/>
            <person name="Walter F."/>
            <person name="Albersmeier A."/>
            <person name="Kalinowski J."/>
            <person name="Ruckert C."/>
        </authorList>
    </citation>
    <scope>NUCLEOTIDE SEQUENCE</scope>
    <source>
        <strain evidence="2">CGMCC 1.12924</strain>
    </source>
</reference>
<dbReference type="RefSeq" id="WP_188440935.1">
    <property type="nucleotide sequence ID" value="NZ_BMGK01000005.1"/>
</dbReference>
<proteinExistence type="predicted"/>
<dbReference type="CDD" id="cd06223">
    <property type="entry name" value="PRTases_typeI"/>
    <property type="match status" value="1"/>
</dbReference>
<dbReference type="InterPro" id="IPR050137">
    <property type="entry name" value="PyrR_bifunctional"/>
</dbReference>
<reference evidence="2" key="2">
    <citation type="submission" date="2020-09" db="EMBL/GenBank/DDBJ databases">
        <authorList>
            <person name="Sun Q."/>
            <person name="Zhou Y."/>
        </authorList>
    </citation>
    <scope>NUCLEOTIDE SEQUENCE</scope>
    <source>
        <strain evidence="2">CGMCC 1.12924</strain>
    </source>
</reference>
<evidence type="ECO:0000313" key="3">
    <source>
        <dbReference type="Proteomes" id="UP000652231"/>
    </source>
</evidence>
<dbReference type="AlphaFoldDB" id="A0A8J2Y9W1"/>
<dbReference type="GO" id="GO:0016757">
    <property type="term" value="F:glycosyltransferase activity"/>
    <property type="evidence" value="ECO:0007669"/>
    <property type="project" value="UniProtKB-KW"/>
</dbReference>
<name>A0A8J2Y9W1_9FLAO</name>
<comment type="caution">
    <text evidence="2">The sequence shown here is derived from an EMBL/GenBank/DDBJ whole genome shotgun (WGS) entry which is preliminary data.</text>
</comment>
<dbReference type="InterPro" id="IPR029057">
    <property type="entry name" value="PRTase-like"/>
</dbReference>
<dbReference type="Proteomes" id="UP000652231">
    <property type="component" value="Unassembled WGS sequence"/>
</dbReference>
<dbReference type="PANTHER" id="PTHR11608:SF0">
    <property type="entry name" value="BIFUNCTIONAL PROTEIN PYRR"/>
    <property type="match status" value="1"/>
</dbReference>
<dbReference type="EMBL" id="BMGK01000005">
    <property type="protein sequence ID" value="GGD91293.1"/>
    <property type="molecule type" value="Genomic_DNA"/>
</dbReference>
<sequence>MLLEKNQILDHSKIERILMRMAYQIYESNVDETHIVLAGIKENGFLLAKKLKTEVEKIAPLKVILCVIEMDKKSPLNTIKTSIPLQEIQSTSIVVIDDVLHSGSTLIHAVKYILEVPVKQIKTAVLIDRNHKKFPVKADFKGISLSTSLNENVSVIFEKNNNRAVLE</sequence>
<protein>
    <submittedName>
        <fullName evidence="2">Phosphoribosyltransferase</fullName>
    </submittedName>
</protein>
<dbReference type="SUPFAM" id="SSF53271">
    <property type="entry name" value="PRTase-like"/>
    <property type="match status" value="1"/>
</dbReference>
<organism evidence="2 3">
    <name type="scientific">Planktosalinus lacus</name>
    <dbReference type="NCBI Taxonomy" id="1526573"/>
    <lineage>
        <taxon>Bacteria</taxon>
        <taxon>Pseudomonadati</taxon>
        <taxon>Bacteroidota</taxon>
        <taxon>Flavobacteriia</taxon>
        <taxon>Flavobacteriales</taxon>
        <taxon>Flavobacteriaceae</taxon>
        <taxon>Planktosalinus</taxon>
    </lineage>
</organism>
<keyword evidence="3" id="KW-1185">Reference proteome</keyword>
<dbReference type="InterPro" id="IPR000836">
    <property type="entry name" value="PRTase_dom"/>
</dbReference>
<dbReference type="PANTHER" id="PTHR11608">
    <property type="entry name" value="BIFUNCTIONAL PROTEIN PYRR"/>
    <property type="match status" value="1"/>
</dbReference>
<keyword evidence="2" id="KW-0808">Transferase</keyword>
<dbReference type="Gene3D" id="3.40.50.2020">
    <property type="match status" value="1"/>
</dbReference>
<accession>A0A8J2Y9W1</accession>
<evidence type="ECO:0000313" key="2">
    <source>
        <dbReference type="EMBL" id="GGD91293.1"/>
    </source>
</evidence>
<feature type="domain" description="Phosphoribosyltransferase" evidence="1">
    <location>
        <begin position="6"/>
        <end position="144"/>
    </location>
</feature>